<accession>A0A9P9D1E8</accession>
<evidence type="ECO:0000313" key="4">
    <source>
        <dbReference type="Proteomes" id="UP000700596"/>
    </source>
</evidence>
<organism evidence="3 4">
    <name type="scientific">Dendryphion nanum</name>
    <dbReference type="NCBI Taxonomy" id="256645"/>
    <lineage>
        <taxon>Eukaryota</taxon>
        <taxon>Fungi</taxon>
        <taxon>Dikarya</taxon>
        <taxon>Ascomycota</taxon>
        <taxon>Pezizomycotina</taxon>
        <taxon>Dothideomycetes</taxon>
        <taxon>Pleosporomycetidae</taxon>
        <taxon>Pleosporales</taxon>
        <taxon>Torulaceae</taxon>
        <taxon>Dendryphion</taxon>
    </lineage>
</organism>
<dbReference type="Proteomes" id="UP000700596">
    <property type="component" value="Unassembled WGS sequence"/>
</dbReference>
<reference evidence="3" key="1">
    <citation type="journal article" date="2021" name="Nat. Commun.">
        <title>Genetic determinants of endophytism in the Arabidopsis root mycobiome.</title>
        <authorList>
            <person name="Mesny F."/>
            <person name="Miyauchi S."/>
            <person name="Thiergart T."/>
            <person name="Pickel B."/>
            <person name="Atanasova L."/>
            <person name="Karlsson M."/>
            <person name="Huettel B."/>
            <person name="Barry K.W."/>
            <person name="Haridas S."/>
            <person name="Chen C."/>
            <person name="Bauer D."/>
            <person name="Andreopoulos W."/>
            <person name="Pangilinan J."/>
            <person name="LaButti K."/>
            <person name="Riley R."/>
            <person name="Lipzen A."/>
            <person name="Clum A."/>
            <person name="Drula E."/>
            <person name="Henrissat B."/>
            <person name="Kohler A."/>
            <person name="Grigoriev I.V."/>
            <person name="Martin F.M."/>
            <person name="Hacquard S."/>
        </authorList>
    </citation>
    <scope>NUCLEOTIDE SEQUENCE</scope>
    <source>
        <strain evidence="3">MPI-CAGE-CH-0243</strain>
    </source>
</reference>
<evidence type="ECO:0000256" key="1">
    <source>
        <dbReference type="SAM" id="MobiDB-lite"/>
    </source>
</evidence>
<feature type="chain" id="PRO_5040123917" evidence="2">
    <location>
        <begin position="24"/>
        <end position="304"/>
    </location>
</feature>
<dbReference type="EMBL" id="JAGMWT010000026">
    <property type="protein sequence ID" value="KAH7110859.1"/>
    <property type="molecule type" value="Genomic_DNA"/>
</dbReference>
<sequence>MPRILKCSMLIVQIMQISGYVDANIEGNIIPTGAILSFGYDHFEFEGISAGRKKRYVLARQAKPEKLPCCKDKDCKEASGVFWMATIEREMWQGPDVRPQKGAQNKDTPNPVCQIDDEKDCQKPKTPGTPLKGTEQGKSYNPGCTKTGDEKDKPQCPKKTHYRHVHVRQDGTTDEKWLTGAMKVQRAEKVPREVELKEEKERIEKDTKEWDAIRERDDRMRWRKVGCGFAGAFVESAVTKQLPGGLGDPMDLTGSNFSEEFVIDDPDFLKYHWPAGVDIDKVTKVTEDGIDREAYVERWEWEAW</sequence>
<evidence type="ECO:0000256" key="2">
    <source>
        <dbReference type="SAM" id="SignalP"/>
    </source>
</evidence>
<gene>
    <name evidence="3" type="ORF">B0J11DRAFT_586061</name>
</gene>
<comment type="caution">
    <text evidence="3">The sequence shown here is derived from an EMBL/GenBank/DDBJ whole genome shotgun (WGS) entry which is preliminary data.</text>
</comment>
<keyword evidence="2" id="KW-0732">Signal</keyword>
<protein>
    <submittedName>
        <fullName evidence="3">Uncharacterized protein</fullName>
    </submittedName>
</protein>
<feature type="region of interest" description="Disordered" evidence="1">
    <location>
        <begin position="93"/>
        <end position="158"/>
    </location>
</feature>
<dbReference type="AlphaFoldDB" id="A0A9P9D1E8"/>
<feature type="signal peptide" evidence="2">
    <location>
        <begin position="1"/>
        <end position="23"/>
    </location>
</feature>
<name>A0A9P9D1E8_9PLEO</name>
<keyword evidence="4" id="KW-1185">Reference proteome</keyword>
<evidence type="ECO:0000313" key="3">
    <source>
        <dbReference type="EMBL" id="KAH7110859.1"/>
    </source>
</evidence>
<proteinExistence type="predicted"/>